<evidence type="ECO:0000256" key="5">
    <source>
        <dbReference type="ARBA" id="ARBA00022692"/>
    </source>
</evidence>
<dbReference type="AlphaFoldDB" id="A0AAD5UUH3"/>
<dbReference type="InterPro" id="IPR050364">
    <property type="entry name" value="Cytochrome_P450_fung"/>
</dbReference>
<dbReference type="PANTHER" id="PTHR46300">
    <property type="entry name" value="P450, PUTATIVE (EUROFUNG)-RELATED-RELATED"/>
    <property type="match status" value="1"/>
</dbReference>
<comment type="subcellular location">
    <subcellularLocation>
        <location evidence="2">Membrane</location>
        <topology evidence="2">Single-pass membrane protein</topology>
    </subcellularLocation>
</comment>
<keyword evidence="8" id="KW-0560">Oxidoreductase</keyword>
<protein>
    <recommendedName>
        <fullName evidence="15">Cytochrome P450</fullName>
    </recommendedName>
</protein>
<evidence type="ECO:0000256" key="11">
    <source>
        <dbReference type="ARBA" id="ARBA00023136"/>
    </source>
</evidence>
<keyword evidence="5 12" id="KW-0812">Transmembrane</keyword>
<evidence type="ECO:0000256" key="9">
    <source>
        <dbReference type="ARBA" id="ARBA00023004"/>
    </source>
</evidence>
<evidence type="ECO:0008006" key="15">
    <source>
        <dbReference type="Google" id="ProtNLM"/>
    </source>
</evidence>
<evidence type="ECO:0000313" key="14">
    <source>
        <dbReference type="Proteomes" id="UP001212997"/>
    </source>
</evidence>
<dbReference type="EMBL" id="JANAWD010000949">
    <property type="protein sequence ID" value="KAJ3474940.1"/>
    <property type="molecule type" value="Genomic_DNA"/>
</dbReference>
<keyword evidence="4" id="KW-0349">Heme</keyword>
<dbReference type="InterPro" id="IPR036396">
    <property type="entry name" value="Cyt_P450_sf"/>
</dbReference>
<feature type="transmembrane region" description="Helical" evidence="12">
    <location>
        <begin position="111"/>
        <end position="132"/>
    </location>
</feature>
<dbReference type="InterPro" id="IPR001128">
    <property type="entry name" value="Cyt_P450"/>
</dbReference>
<organism evidence="13 14">
    <name type="scientific">Meripilus lineatus</name>
    <dbReference type="NCBI Taxonomy" id="2056292"/>
    <lineage>
        <taxon>Eukaryota</taxon>
        <taxon>Fungi</taxon>
        <taxon>Dikarya</taxon>
        <taxon>Basidiomycota</taxon>
        <taxon>Agaricomycotina</taxon>
        <taxon>Agaricomycetes</taxon>
        <taxon>Polyporales</taxon>
        <taxon>Meripilaceae</taxon>
        <taxon>Meripilus</taxon>
    </lineage>
</organism>
<dbReference type="SUPFAM" id="SSF48264">
    <property type="entry name" value="Cytochrome P450"/>
    <property type="match status" value="1"/>
</dbReference>
<gene>
    <name evidence="13" type="ORF">NLI96_g12164</name>
</gene>
<evidence type="ECO:0000256" key="6">
    <source>
        <dbReference type="ARBA" id="ARBA00022723"/>
    </source>
</evidence>
<keyword evidence="6" id="KW-0479">Metal-binding</keyword>
<keyword evidence="11 12" id="KW-0472">Membrane</keyword>
<comment type="similarity">
    <text evidence="3">Belongs to the cytochrome P450 family.</text>
</comment>
<accession>A0AAD5UUH3</accession>
<comment type="caution">
    <text evidence="13">The sequence shown here is derived from an EMBL/GenBank/DDBJ whole genome shotgun (WGS) entry which is preliminary data.</text>
</comment>
<dbReference type="GO" id="GO:0004497">
    <property type="term" value="F:monooxygenase activity"/>
    <property type="evidence" value="ECO:0007669"/>
    <property type="project" value="UniProtKB-KW"/>
</dbReference>
<dbReference type="GO" id="GO:0020037">
    <property type="term" value="F:heme binding"/>
    <property type="evidence" value="ECO:0007669"/>
    <property type="project" value="InterPro"/>
</dbReference>
<reference evidence="13" key="1">
    <citation type="submission" date="2022-07" db="EMBL/GenBank/DDBJ databases">
        <title>Genome Sequence of Physisporinus lineatus.</title>
        <authorList>
            <person name="Buettner E."/>
        </authorList>
    </citation>
    <scope>NUCLEOTIDE SEQUENCE</scope>
    <source>
        <strain evidence="13">VT162</strain>
    </source>
</reference>
<evidence type="ECO:0000313" key="13">
    <source>
        <dbReference type="EMBL" id="KAJ3474940.1"/>
    </source>
</evidence>
<evidence type="ECO:0000256" key="1">
    <source>
        <dbReference type="ARBA" id="ARBA00001971"/>
    </source>
</evidence>
<keyword evidence="9" id="KW-0408">Iron</keyword>
<dbReference type="GO" id="GO:0016020">
    <property type="term" value="C:membrane"/>
    <property type="evidence" value="ECO:0007669"/>
    <property type="project" value="UniProtKB-SubCell"/>
</dbReference>
<dbReference type="Pfam" id="PF00067">
    <property type="entry name" value="p450"/>
    <property type="match status" value="1"/>
</dbReference>
<dbReference type="GO" id="GO:0016705">
    <property type="term" value="F:oxidoreductase activity, acting on paired donors, with incorporation or reduction of molecular oxygen"/>
    <property type="evidence" value="ECO:0007669"/>
    <property type="project" value="InterPro"/>
</dbReference>
<keyword evidence="7 12" id="KW-1133">Transmembrane helix</keyword>
<evidence type="ECO:0000256" key="8">
    <source>
        <dbReference type="ARBA" id="ARBA00023002"/>
    </source>
</evidence>
<name>A0AAD5UUH3_9APHY</name>
<evidence type="ECO:0000256" key="2">
    <source>
        <dbReference type="ARBA" id="ARBA00004167"/>
    </source>
</evidence>
<evidence type="ECO:0000256" key="4">
    <source>
        <dbReference type="ARBA" id="ARBA00022617"/>
    </source>
</evidence>
<dbReference type="Proteomes" id="UP001212997">
    <property type="component" value="Unassembled WGS sequence"/>
</dbReference>
<evidence type="ECO:0000256" key="10">
    <source>
        <dbReference type="ARBA" id="ARBA00023033"/>
    </source>
</evidence>
<sequence length="327" mass="37230">MRPVLYHEAVKPRQVPRVHAESQVIDHSFVPFERAATRSLRSMRSVRILEFARTDLRSTSTVNGPSRDLGHPCPPRALRSVSVKTTTLYTVVWRYKWNPQSQPSPNQHFRVVPMIVILAFLLLISAVLLWYASRAKSDYPYPPSPPADPVIGHARLLSTCNRDDAYHALANKYGEIVYLNVLGKPIVLLNSEKVADDLLDRRSTIYSDRPQLPLVKMMGCEDALGFMPYGNRFFKTRKILHDHLASKKVVVFEDIQISQSHVLLRNLMSSPERFSDHTKRYATDVVLQIAYGHEITSDEDPYLRNAHALDQLFARFVNTSGTLGRPS</sequence>
<keyword evidence="10" id="KW-0503">Monooxygenase</keyword>
<dbReference type="GO" id="GO:0005506">
    <property type="term" value="F:iron ion binding"/>
    <property type="evidence" value="ECO:0007669"/>
    <property type="project" value="InterPro"/>
</dbReference>
<keyword evidence="14" id="KW-1185">Reference proteome</keyword>
<dbReference type="PANTHER" id="PTHR46300:SF7">
    <property type="entry name" value="P450, PUTATIVE (EUROFUNG)-RELATED"/>
    <property type="match status" value="1"/>
</dbReference>
<proteinExistence type="inferred from homology"/>
<evidence type="ECO:0000256" key="7">
    <source>
        <dbReference type="ARBA" id="ARBA00022989"/>
    </source>
</evidence>
<evidence type="ECO:0000256" key="12">
    <source>
        <dbReference type="SAM" id="Phobius"/>
    </source>
</evidence>
<dbReference type="Gene3D" id="1.10.630.10">
    <property type="entry name" value="Cytochrome P450"/>
    <property type="match status" value="1"/>
</dbReference>
<comment type="cofactor">
    <cofactor evidence="1">
        <name>heme</name>
        <dbReference type="ChEBI" id="CHEBI:30413"/>
    </cofactor>
</comment>
<evidence type="ECO:0000256" key="3">
    <source>
        <dbReference type="ARBA" id="ARBA00010617"/>
    </source>
</evidence>